<dbReference type="EMBL" id="JBHSQH010000002">
    <property type="protein sequence ID" value="MFC5973554.1"/>
    <property type="molecule type" value="Genomic_DNA"/>
</dbReference>
<accession>A0ABD5RT80</accession>
<dbReference type="RefSeq" id="WP_247420551.1">
    <property type="nucleotide sequence ID" value="NZ_JALLGW010000003.1"/>
</dbReference>
<sequence>MSDIPDEKRCIATVDGHGTGRTTARELDYPDATVVVDSSTRDGSGGVV</sequence>
<gene>
    <name evidence="1" type="ORF">ACFPYI_19670</name>
</gene>
<evidence type="ECO:0000313" key="2">
    <source>
        <dbReference type="Proteomes" id="UP001596099"/>
    </source>
</evidence>
<keyword evidence="2" id="KW-1185">Reference proteome</keyword>
<protein>
    <submittedName>
        <fullName evidence="1">Uncharacterized protein</fullName>
    </submittedName>
</protein>
<dbReference type="AlphaFoldDB" id="A0ABD5RT80"/>
<dbReference type="Proteomes" id="UP001596099">
    <property type="component" value="Unassembled WGS sequence"/>
</dbReference>
<organism evidence="1 2">
    <name type="scientific">Halomarina salina</name>
    <dbReference type="NCBI Taxonomy" id="1872699"/>
    <lineage>
        <taxon>Archaea</taxon>
        <taxon>Methanobacteriati</taxon>
        <taxon>Methanobacteriota</taxon>
        <taxon>Stenosarchaea group</taxon>
        <taxon>Halobacteria</taxon>
        <taxon>Halobacteriales</taxon>
        <taxon>Natronomonadaceae</taxon>
        <taxon>Halomarina</taxon>
    </lineage>
</organism>
<proteinExistence type="predicted"/>
<evidence type="ECO:0000313" key="1">
    <source>
        <dbReference type="EMBL" id="MFC5973554.1"/>
    </source>
</evidence>
<comment type="caution">
    <text evidence="1">The sequence shown here is derived from an EMBL/GenBank/DDBJ whole genome shotgun (WGS) entry which is preliminary data.</text>
</comment>
<name>A0ABD5RT80_9EURY</name>
<reference evidence="1 2" key="1">
    <citation type="journal article" date="2019" name="Int. J. Syst. Evol. Microbiol.">
        <title>The Global Catalogue of Microorganisms (GCM) 10K type strain sequencing project: providing services to taxonomists for standard genome sequencing and annotation.</title>
        <authorList>
            <consortium name="The Broad Institute Genomics Platform"/>
            <consortium name="The Broad Institute Genome Sequencing Center for Infectious Disease"/>
            <person name="Wu L."/>
            <person name="Ma J."/>
        </authorList>
    </citation>
    <scope>NUCLEOTIDE SEQUENCE [LARGE SCALE GENOMIC DNA]</scope>
    <source>
        <strain evidence="1 2">CGMCC 1.12543</strain>
    </source>
</reference>